<keyword evidence="4" id="KW-1185">Reference proteome</keyword>
<dbReference type="Gene3D" id="3.10.450.40">
    <property type="match status" value="1"/>
</dbReference>
<dbReference type="Pfam" id="PF04965">
    <property type="entry name" value="GPW_gp25"/>
    <property type="match status" value="1"/>
</dbReference>
<name>A0ABY7V5J1_9DEIO</name>
<evidence type="ECO:0000313" key="4">
    <source>
        <dbReference type="Proteomes" id="UP001217044"/>
    </source>
</evidence>
<gene>
    <name evidence="3" type="ORF">M8445_15770</name>
</gene>
<organism evidence="3 4">
    <name type="scientific">Deinococcus aquaticus</name>
    <dbReference type="NCBI Taxonomy" id="328692"/>
    <lineage>
        <taxon>Bacteria</taxon>
        <taxon>Thermotogati</taxon>
        <taxon>Deinococcota</taxon>
        <taxon>Deinococci</taxon>
        <taxon>Deinococcales</taxon>
        <taxon>Deinococcaceae</taxon>
        <taxon>Deinococcus</taxon>
    </lineage>
</organism>
<accession>A0ABY7V5J1</accession>
<geneLocation type="plasmid" evidence="3 4">
    <name>pDATS01</name>
</geneLocation>
<dbReference type="SUPFAM" id="SSF160719">
    <property type="entry name" value="gpW/gp25-like"/>
    <property type="match status" value="1"/>
</dbReference>
<protein>
    <submittedName>
        <fullName evidence="3">GPW/gp25 family protein</fullName>
    </submittedName>
</protein>
<feature type="region of interest" description="Disordered" evidence="1">
    <location>
        <begin position="1"/>
        <end position="39"/>
    </location>
</feature>
<dbReference type="EMBL" id="CP115166">
    <property type="protein sequence ID" value="WDA60467.1"/>
    <property type="molecule type" value="Genomic_DNA"/>
</dbReference>
<keyword evidence="3" id="KW-0614">Plasmid</keyword>
<dbReference type="RefSeq" id="WP_273991243.1">
    <property type="nucleotide sequence ID" value="NZ_BAABQT010000004.1"/>
</dbReference>
<evidence type="ECO:0000259" key="2">
    <source>
        <dbReference type="Pfam" id="PF04965"/>
    </source>
</evidence>
<reference evidence="3 4" key="1">
    <citation type="submission" date="2022-12" db="EMBL/GenBank/DDBJ databases">
        <title>Genome Sequence of Deinococcus aquaticus Type Strain PB314.</title>
        <authorList>
            <person name="Albert C."/>
            <person name="Hill J."/>
            <person name="Boren L."/>
            <person name="Scholz-Ng S."/>
            <person name="Fatema N."/>
            <person name="Grosso R."/>
            <person name="Soboslay E."/>
            <person name="Tuohy J."/>
        </authorList>
    </citation>
    <scope>NUCLEOTIDE SEQUENCE [LARGE SCALE GENOMIC DNA]</scope>
    <source>
        <strain evidence="3 4">PB-314</strain>
        <plasmid evidence="3 4">pDATS01</plasmid>
    </source>
</reference>
<feature type="compositionally biased region" description="Low complexity" evidence="1">
    <location>
        <begin position="10"/>
        <end position="23"/>
    </location>
</feature>
<evidence type="ECO:0000256" key="1">
    <source>
        <dbReference type="SAM" id="MobiDB-lite"/>
    </source>
</evidence>
<feature type="domain" description="IraD/Gp25-like" evidence="2">
    <location>
        <begin position="67"/>
        <end position="157"/>
    </location>
</feature>
<dbReference type="InterPro" id="IPR007048">
    <property type="entry name" value="IraD/Gp25-like"/>
</dbReference>
<sequence length="170" mass="18479">MTQSRLPTQPAASPAASQVSRPAGQLQATQSSVARVAGSGRDRADVLGTGVAFPIGVNPRGQLAMVSGERAVTQAILSLLMTARGQRVMRPEYGCRIHELVFAPGDATTLGLASYYVDEALRAWEPRIEVDQVEAQLDAQDTARIVVDIRYRLKDNPEPRSLVFPFYRSL</sequence>
<proteinExistence type="predicted"/>
<evidence type="ECO:0000313" key="3">
    <source>
        <dbReference type="EMBL" id="WDA60467.1"/>
    </source>
</evidence>
<dbReference type="Proteomes" id="UP001217044">
    <property type="component" value="Plasmid pDATS01"/>
</dbReference>